<dbReference type="Pfam" id="PF00619">
    <property type="entry name" value="CARD"/>
    <property type="match status" value="1"/>
</dbReference>
<dbReference type="Proteomes" id="UP000887566">
    <property type="component" value="Unplaced"/>
</dbReference>
<evidence type="ECO:0000313" key="3">
    <source>
        <dbReference type="WBParaSite" id="PSAMB.scaffold4163size15443.g23594.t1"/>
    </source>
</evidence>
<dbReference type="PROSITE" id="PS50209">
    <property type="entry name" value="CARD"/>
    <property type="match status" value="1"/>
</dbReference>
<evidence type="ECO:0000259" key="1">
    <source>
        <dbReference type="PROSITE" id="PS50209"/>
    </source>
</evidence>
<dbReference type="InterPro" id="IPR001315">
    <property type="entry name" value="CARD"/>
</dbReference>
<dbReference type="WBParaSite" id="PSAMB.scaffold4163size15443.g23594.t1">
    <property type="protein sequence ID" value="PSAMB.scaffold4163size15443.g23594.t1"/>
    <property type="gene ID" value="PSAMB.scaffold4163size15443.g23594"/>
</dbReference>
<dbReference type="AlphaFoldDB" id="A0A914WHB3"/>
<name>A0A914WHB3_9BILA</name>
<proteinExistence type="predicted"/>
<dbReference type="GO" id="GO:0042981">
    <property type="term" value="P:regulation of apoptotic process"/>
    <property type="evidence" value="ECO:0007669"/>
    <property type="project" value="InterPro"/>
</dbReference>
<dbReference type="Gene3D" id="1.10.533.10">
    <property type="entry name" value="Death Domain, Fas"/>
    <property type="match status" value="2"/>
</dbReference>
<reference evidence="3" key="1">
    <citation type="submission" date="2022-11" db="UniProtKB">
        <authorList>
            <consortium name="WormBaseParasite"/>
        </authorList>
    </citation>
    <scope>IDENTIFICATION</scope>
</reference>
<dbReference type="InterPro" id="IPR011029">
    <property type="entry name" value="DEATH-like_dom_sf"/>
</dbReference>
<dbReference type="CDD" id="cd01671">
    <property type="entry name" value="CARD"/>
    <property type="match status" value="1"/>
</dbReference>
<sequence>MDKLKQKAIEHHYADLVQSMDPLSVMDHLRAGLLSLEERETIREALRARRERNRELIAFLFRKREELKPFECFVKALEKTDDNHEAMAKHILRTYGSNAQPGEEFGNPTMNQNHITQQSHNAGASAQRAKEHDAALEIDKIINKFEQLSREKASKLKRPLTDILKNGLNDSRVKMSTRVDLEDLLNKHTSSVLTDSAIEKIRSASHTSDAFYVFCEALERSSIYALIMFLIGLKSNKQEHLFHLFCTEEFCNDLLSAFDRI</sequence>
<accession>A0A914WHB3</accession>
<organism evidence="2 3">
    <name type="scientific">Plectus sambesii</name>
    <dbReference type="NCBI Taxonomy" id="2011161"/>
    <lineage>
        <taxon>Eukaryota</taxon>
        <taxon>Metazoa</taxon>
        <taxon>Ecdysozoa</taxon>
        <taxon>Nematoda</taxon>
        <taxon>Chromadorea</taxon>
        <taxon>Plectida</taxon>
        <taxon>Plectina</taxon>
        <taxon>Plectoidea</taxon>
        <taxon>Plectidae</taxon>
        <taxon>Plectus</taxon>
    </lineage>
</organism>
<feature type="domain" description="CARD" evidence="1">
    <location>
        <begin position="1"/>
        <end position="81"/>
    </location>
</feature>
<keyword evidence="2" id="KW-1185">Reference proteome</keyword>
<evidence type="ECO:0000313" key="2">
    <source>
        <dbReference type="Proteomes" id="UP000887566"/>
    </source>
</evidence>
<dbReference type="SUPFAM" id="SSF47986">
    <property type="entry name" value="DEATH domain"/>
    <property type="match status" value="1"/>
</dbReference>
<protein>
    <submittedName>
        <fullName evidence="3">CARD domain-containing protein</fullName>
    </submittedName>
</protein>